<name>M2U339_9SPHN</name>
<dbReference type="InterPro" id="IPR007047">
    <property type="entry name" value="Flp_Fap"/>
</dbReference>
<proteinExistence type="predicted"/>
<evidence type="ECO:0000313" key="2">
    <source>
        <dbReference type="EMBL" id="EMD82397.1"/>
    </source>
</evidence>
<dbReference type="Pfam" id="PF04964">
    <property type="entry name" value="Flp_Fap"/>
    <property type="match status" value="1"/>
</dbReference>
<dbReference type="AlphaFoldDB" id="M2U339"/>
<feature type="transmembrane region" description="Helical" evidence="1">
    <location>
        <begin position="20"/>
        <end position="38"/>
    </location>
</feature>
<keyword evidence="1" id="KW-0472">Membrane</keyword>
<dbReference type="Proteomes" id="UP000011717">
    <property type="component" value="Unassembled WGS sequence"/>
</dbReference>
<organism evidence="2 3">
    <name type="scientific">Pacificimonas flava</name>
    <dbReference type="NCBI Taxonomy" id="1234595"/>
    <lineage>
        <taxon>Bacteria</taxon>
        <taxon>Pseudomonadati</taxon>
        <taxon>Pseudomonadota</taxon>
        <taxon>Alphaproteobacteria</taxon>
        <taxon>Sphingomonadales</taxon>
        <taxon>Sphingosinicellaceae</taxon>
        <taxon>Pacificimonas</taxon>
    </lineage>
</organism>
<keyword evidence="1" id="KW-0812">Transmembrane</keyword>
<evidence type="ECO:0000313" key="3">
    <source>
        <dbReference type="Proteomes" id="UP000011717"/>
    </source>
</evidence>
<keyword evidence="3" id="KW-1185">Reference proteome</keyword>
<keyword evidence="1" id="KW-1133">Transmembrane helix</keyword>
<evidence type="ECO:0000256" key="1">
    <source>
        <dbReference type="SAM" id="Phobius"/>
    </source>
</evidence>
<comment type="caution">
    <text evidence="2">The sequence shown here is derived from an EMBL/GenBank/DDBJ whole genome shotgun (WGS) entry which is preliminary data.</text>
</comment>
<protein>
    <recommendedName>
        <fullName evidence="4">Flp family type IVb pilin</fullName>
    </recommendedName>
</protein>
<sequence>MSLFFRRLNRDRRGATAIEFGLLAGLIAIAALAGFNAFGESLENMWDGVKNESVGAMG</sequence>
<gene>
    <name evidence="2" type="ORF">C725_2118</name>
</gene>
<evidence type="ECO:0008006" key="4">
    <source>
        <dbReference type="Google" id="ProtNLM"/>
    </source>
</evidence>
<dbReference type="RefSeq" id="WP_008602661.1">
    <property type="nucleotide sequence ID" value="NZ_AMRV01000007.1"/>
</dbReference>
<reference evidence="2 3" key="1">
    <citation type="journal article" date="2013" name="Genome Announc.">
        <title>Draft Genome Sequence of Strain JLT2015T, Belonging to the Family Sphingomonadaceae of the Alphaproteobacteria.</title>
        <authorList>
            <person name="Tang K."/>
            <person name="Liu K."/>
            <person name="Li S."/>
            <person name="Jiao N."/>
        </authorList>
    </citation>
    <scope>NUCLEOTIDE SEQUENCE [LARGE SCALE GENOMIC DNA]</scope>
    <source>
        <strain evidence="2 3">JLT2015</strain>
    </source>
</reference>
<dbReference type="PATRIC" id="fig|1234595.3.peg.2120"/>
<accession>M2U339</accession>
<dbReference type="EMBL" id="AMRV01000007">
    <property type="protein sequence ID" value="EMD82397.1"/>
    <property type="molecule type" value="Genomic_DNA"/>
</dbReference>